<keyword evidence="1" id="KW-0472">Membrane</keyword>
<accession>A0ABR6EW63</accession>
<dbReference type="CDD" id="cd00009">
    <property type="entry name" value="AAA"/>
    <property type="match status" value="1"/>
</dbReference>
<evidence type="ECO:0000313" key="3">
    <source>
        <dbReference type="EMBL" id="MBB2149426.1"/>
    </source>
</evidence>
<evidence type="ECO:0000256" key="1">
    <source>
        <dbReference type="SAM" id="Phobius"/>
    </source>
</evidence>
<evidence type="ECO:0000259" key="2">
    <source>
        <dbReference type="Pfam" id="PF06068"/>
    </source>
</evidence>
<feature type="domain" description="TIP49 P-loop" evidence="2">
    <location>
        <begin position="188"/>
        <end position="249"/>
    </location>
</feature>
<keyword evidence="4" id="KW-1185">Reference proteome</keyword>
<dbReference type="EMBL" id="WNXC01000003">
    <property type="protein sequence ID" value="MBB2149426.1"/>
    <property type="molecule type" value="Genomic_DNA"/>
</dbReference>
<comment type="caution">
    <text evidence="3">The sequence shown here is derived from an EMBL/GenBank/DDBJ whole genome shotgun (WGS) entry which is preliminary data.</text>
</comment>
<dbReference type="Gene3D" id="3.40.50.300">
    <property type="entry name" value="P-loop containing nucleotide triphosphate hydrolases"/>
    <property type="match status" value="1"/>
</dbReference>
<evidence type="ECO:0000313" key="4">
    <source>
        <dbReference type="Proteomes" id="UP000636110"/>
    </source>
</evidence>
<protein>
    <submittedName>
        <fullName evidence="3">ATP-binding protein</fullName>
    </submittedName>
</protein>
<feature type="transmembrane region" description="Helical" evidence="1">
    <location>
        <begin position="37"/>
        <end position="54"/>
    </location>
</feature>
<dbReference type="SUPFAM" id="SSF52540">
    <property type="entry name" value="P-loop containing nucleoside triphosphate hydrolases"/>
    <property type="match status" value="1"/>
</dbReference>
<dbReference type="GO" id="GO:0005524">
    <property type="term" value="F:ATP binding"/>
    <property type="evidence" value="ECO:0007669"/>
    <property type="project" value="UniProtKB-KW"/>
</dbReference>
<proteinExistence type="predicted"/>
<organism evidence="3 4">
    <name type="scientific">Pedobacter gandavensis</name>
    <dbReference type="NCBI Taxonomy" id="2679963"/>
    <lineage>
        <taxon>Bacteria</taxon>
        <taxon>Pseudomonadati</taxon>
        <taxon>Bacteroidota</taxon>
        <taxon>Sphingobacteriia</taxon>
        <taxon>Sphingobacteriales</taxon>
        <taxon>Sphingobacteriaceae</taxon>
        <taxon>Pedobacter</taxon>
    </lineage>
</organism>
<dbReference type="Proteomes" id="UP000636110">
    <property type="component" value="Unassembled WGS sequence"/>
</dbReference>
<gene>
    <name evidence="3" type="ORF">GM920_10975</name>
</gene>
<keyword evidence="1" id="KW-1133">Transmembrane helix</keyword>
<name>A0ABR6EW63_9SPHI</name>
<feature type="transmembrane region" description="Helical" evidence="1">
    <location>
        <begin position="140"/>
        <end position="159"/>
    </location>
</feature>
<dbReference type="Pfam" id="PF06068">
    <property type="entry name" value="TIP49"/>
    <property type="match status" value="1"/>
</dbReference>
<reference evidence="3 4" key="1">
    <citation type="submission" date="2019-11" db="EMBL/GenBank/DDBJ databases">
        <title>Description of Pedobacter sp. LMG 31462T.</title>
        <authorList>
            <person name="Carlier A."/>
            <person name="Qi S."/>
            <person name="Vandamme P."/>
        </authorList>
    </citation>
    <scope>NUCLEOTIDE SEQUENCE [LARGE SCALE GENOMIC DNA]</scope>
    <source>
        <strain evidence="3 4">LMG 31462</strain>
    </source>
</reference>
<dbReference type="RefSeq" id="WP_182956999.1">
    <property type="nucleotide sequence ID" value="NZ_WNXC01000003.1"/>
</dbReference>
<dbReference type="InterPro" id="IPR010339">
    <property type="entry name" value="TIP49_P-loop"/>
</dbReference>
<dbReference type="InterPro" id="IPR027417">
    <property type="entry name" value="P-loop_NTPase"/>
</dbReference>
<keyword evidence="3" id="KW-0547">Nucleotide-binding</keyword>
<keyword evidence="1" id="KW-0812">Transmembrane</keyword>
<keyword evidence="3" id="KW-0067">ATP-binding</keyword>
<sequence>MRFITRKDLFQQLKNDLIGKDAYRGVTLTYSWMANQFGHFSLGFIPTFILYTFLSTKTELSRPEIWAPAIIWGCWILFELYNFLGPLLFNVNSKKQDLQNEDYIFHPEWGNITFDTLTDLCFFGLGAFSCSLLCTYSLPAMVIFLILSVLVIYPSYYWYATKMHLQNAGYPFQIRLSQWKFKIQDQDKAIITDFVKNPQSGKHLLLFGSKGSGKTSLSVAIATELSIKNNRCSYVTATKLLSMFFEKAERVGLSPGSWAWHDSSLLIIDDINPGGQIKKDILRAPLFYELLDNPEYGPFNKEYLRKMNTIWVMGNEEAPEQLEERWENLFKQIGIDESNVLRVNLDPVMVK</sequence>
<feature type="transmembrane region" description="Helical" evidence="1">
    <location>
        <begin position="66"/>
        <end position="89"/>
    </location>
</feature>